<dbReference type="PANTHER" id="PTHR24096:SF149">
    <property type="entry name" value="AMP-BINDING DOMAIN-CONTAINING PROTEIN-RELATED"/>
    <property type="match status" value="1"/>
</dbReference>
<feature type="domain" description="AMP-binding enzyme C-terminal" evidence="6">
    <location>
        <begin position="448"/>
        <end position="523"/>
    </location>
</feature>
<dbReference type="KEGG" id="fas:105273442"/>
<dbReference type="InterPro" id="IPR000873">
    <property type="entry name" value="AMP-dep_synth/lig_dom"/>
</dbReference>
<dbReference type="InterPro" id="IPR042099">
    <property type="entry name" value="ANL_N_sf"/>
</dbReference>
<dbReference type="Proteomes" id="UP000694866">
    <property type="component" value="Unplaced"/>
</dbReference>
<dbReference type="RefSeq" id="XP_011314182.1">
    <property type="nucleotide sequence ID" value="XM_011315880.1"/>
</dbReference>
<keyword evidence="7" id="KW-1185">Reference proteome</keyword>
<dbReference type="Gene3D" id="3.40.50.12780">
    <property type="entry name" value="N-terminal domain of ligase-like"/>
    <property type="match status" value="1"/>
</dbReference>
<evidence type="ECO:0000259" key="6">
    <source>
        <dbReference type="Pfam" id="PF13193"/>
    </source>
</evidence>
<dbReference type="Pfam" id="PF00501">
    <property type="entry name" value="AMP-binding"/>
    <property type="match status" value="1"/>
</dbReference>
<dbReference type="GO" id="GO:0016405">
    <property type="term" value="F:CoA-ligase activity"/>
    <property type="evidence" value="ECO:0007669"/>
    <property type="project" value="TreeGrafter"/>
</dbReference>
<dbReference type="InterPro" id="IPR025110">
    <property type="entry name" value="AMP-bd_C"/>
</dbReference>
<dbReference type="InterPro" id="IPR020845">
    <property type="entry name" value="AMP-binding_CS"/>
</dbReference>
<proteinExistence type="inferred from homology"/>
<reference evidence="8" key="1">
    <citation type="submission" date="2025-08" db="UniProtKB">
        <authorList>
            <consortium name="RefSeq"/>
        </authorList>
    </citation>
    <scope>IDENTIFICATION</scope>
    <source>
        <strain evidence="8">USDA-PBARC FA_bdor</strain>
        <tissue evidence="8">Whole organism</tissue>
    </source>
</reference>
<dbReference type="SUPFAM" id="SSF56801">
    <property type="entry name" value="Acetyl-CoA synthetase-like"/>
    <property type="match status" value="1"/>
</dbReference>
<evidence type="ECO:0000256" key="4">
    <source>
        <dbReference type="ARBA" id="ARBA00023140"/>
    </source>
</evidence>
<gene>
    <name evidence="8" type="primary">LOC105273442</name>
</gene>
<evidence type="ECO:0000313" key="8">
    <source>
        <dbReference type="RefSeq" id="XP_011314182.1"/>
    </source>
</evidence>
<dbReference type="GeneID" id="105273442"/>
<dbReference type="Pfam" id="PF13193">
    <property type="entry name" value="AMP-binding_C"/>
    <property type="match status" value="1"/>
</dbReference>
<evidence type="ECO:0000256" key="1">
    <source>
        <dbReference type="ARBA" id="ARBA00004275"/>
    </source>
</evidence>
<dbReference type="OrthoDB" id="10253869at2759"/>
<comment type="subcellular location">
    <subcellularLocation>
        <location evidence="1">Peroxisome</location>
    </subcellularLocation>
</comment>
<keyword evidence="3 8" id="KW-0436">Ligase</keyword>
<evidence type="ECO:0000313" key="7">
    <source>
        <dbReference type="Proteomes" id="UP000694866"/>
    </source>
</evidence>
<comment type="similarity">
    <text evidence="2">Belongs to the ATP-dependent AMP-binding enzyme family.</text>
</comment>
<sequence>MLVAGITSERGTWRGKRSEHPEDHWRYNEKILQSLRDHPDVIGQIDAVTGEEDTFRNIENRSVKCALWLKEQGVMPGDIIALCTHNQLDSPIPFLASLFLGAVCNPWWENYLTEDLVTHFLTHTEPKVIFASEESVLFIQNIVKNVRANAKVIVLGKVSGLQSLDEIVNLRYNGEVEDFNCERIESADHPAVLIYTSGSTGRPKSVLLSYGSLTASLGNDKADGIPHSRGFWNSSFCWLSAVIGMMLCFIKGATAVVYPAPSESDICKLIDKFKINWMILGTGAINRLSNTEEIFTRDVSSIDLLFFSGAIVRRDIEQFLMKTFPNAAIFQIYGATELGGGVTLSKVTNDSKRGTCGQVMENVEIKVIDISTGKVLGPNEEGEICVRSPYVMQGYYKNAEATALAIDSNGWYHTDDLGYFDEDGNFYIIDRIKELIKCKLIDIAPGAIEQCIREHPSVAEVAVVAKPYSLDREQPMAFVTKIPGKEVNEADIVELVESKLSDSMRLSGGVKFLEQMPYTPSGKIARKNLRDLARLIARE</sequence>
<dbReference type="PANTHER" id="PTHR24096">
    <property type="entry name" value="LONG-CHAIN-FATTY-ACID--COA LIGASE"/>
    <property type="match status" value="1"/>
</dbReference>
<dbReference type="PROSITE" id="PS00455">
    <property type="entry name" value="AMP_BINDING"/>
    <property type="match status" value="1"/>
</dbReference>
<feature type="domain" description="AMP-dependent synthetase/ligase" evidence="5">
    <location>
        <begin position="45"/>
        <end position="396"/>
    </location>
</feature>
<evidence type="ECO:0000256" key="3">
    <source>
        <dbReference type="ARBA" id="ARBA00022598"/>
    </source>
</evidence>
<evidence type="ECO:0000259" key="5">
    <source>
        <dbReference type="Pfam" id="PF00501"/>
    </source>
</evidence>
<organism evidence="7 8">
    <name type="scientific">Fopius arisanus</name>
    <dbReference type="NCBI Taxonomy" id="64838"/>
    <lineage>
        <taxon>Eukaryota</taxon>
        <taxon>Metazoa</taxon>
        <taxon>Ecdysozoa</taxon>
        <taxon>Arthropoda</taxon>
        <taxon>Hexapoda</taxon>
        <taxon>Insecta</taxon>
        <taxon>Pterygota</taxon>
        <taxon>Neoptera</taxon>
        <taxon>Endopterygota</taxon>
        <taxon>Hymenoptera</taxon>
        <taxon>Apocrita</taxon>
        <taxon>Ichneumonoidea</taxon>
        <taxon>Braconidae</taxon>
        <taxon>Opiinae</taxon>
        <taxon>Fopius</taxon>
    </lineage>
</organism>
<dbReference type="AlphaFoldDB" id="A0A9R1TRR9"/>
<name>A0A9R1TRR9_9HYME</name>
<evidence type="ECO:0000256" key="2">
    <source>
        <dbReference type="ARBA" id="ARBA00006432"/>
    </source>
</evidence>
<accession>A0A9R1TRR9</accession>
<keyword evidence="4" id="KW-0576">Peroxisome</keyword>
<dbReference type="Gene3D" id="3.30.300.30">
    <property type="match status" value="1"/>
</dbReference>
<dbReference type="InterPro" id="IPR045851">
    <property type="entry name" value="AMP-bd_C_sf"/>
</dbReference>
<dbReference type="GO" id="GO:0005777">
    <property type="term" value="C:peroxisome"/>
    <property type="evidence" value="ECO:0007669"/>
    <property type="project" value="UniProtKB-SubCell"/>
</dbReference>
<protein>
    <submittedName>
        <fullName evidence="8">4-coumarate--CoA ligase 1</fullName>
    </submittedName>
</protein>